<feature type="domain" description="Ketopantoate reductase N-terminal" evidence="12">
    <location>
        <begin position="7"/>
        <end position="150"/>
    </location>
</feature>
<evidence type="ECO:0000256" key="5">
    <source>
        <dbReference type="ARBA" id="ARBA00019465"/>
    </source>
</evidence>
<accession>A0A9D2LIV5</accession>
<evidence type="ECO:0000256" key="10">
    <source>
        <dbReference type="ARBA" id="ARBA00048793"/>
    </source>
</evidence>
<dbReference type="GO" id="GO:0015940">
    <property type="term" value="P:pantothenate biosynthetic process"/>
    <property type="evidence" value="ECO:0007669"/>
    <property type="project" value="UniProtKB-KW"/>
</dbReference>
<comment type="pathway">
    <text evidence="2 11">Cofactor biosynthesis; (R)-pantothenate biosynthesis; (R)-pantoate from 3-methyl-2-oxobutanoate: step 2/2.</text>
</comment>
<dbReference type="Pfam" id="PF08546">
    <property type="entry name" value="ApbA_C"/>
    <property type="match status" value="1"/>
</dbReference>
<reference evidence="14" key="1">
    <citation type="journal article" date="2021" name="PeerJ">
        <title>Extensive microbial diversity within the chicken gut microbiome revealed by metagenomics and culture.</title>
        <authorList>
            <person name="Gilroy R."/>
            <person name="Ravi A."/>
            <person name="Getino M."/>
            <person name="Pursley I."/>
            <person name="Horton D.L."/>
            <person name="Alikhan N.F."/>
            <person name="Baker D."/>
            <person name="Gharbi K."/>
            <person name="Hall N."/>
            <person name="Watson M."/>
            <person name="Adriaenssens E.M."/>
            <person name="Foster-Nyarko E."/>
            <person name="Jarju S."/>
            <person name="Secka A."/>
            <person name="Antonio M."/>
            <person name="Oren A."/>
            <person name="Chaudhuri R.R."/>
            <person name="La Ragione R."/>
            <person name="Hildebrand F."/>
            <person name="Pallen M.J."/>
        </authorList>
    </citation>
    <scope>NUCLEOTIDE SEQUENCE</scope>
    <source>
        <strain evidence="14">ChiBcec18-1249</strain>
    </source>
</reference>
<dbReference type="PANTHER" id="PTHR43765:SF2">
    <property type="entry name" value="2-DEHYDROPANTOATE 2-REDUCTASE"/>
    <property type="match status" value="1"/>
</dbReference>
<evidence type="ECO:0000259" key="12">
    <source>
        <dbReference type="Pfam" id="PF02558"/>
    </source>
</evidence>
<dbReference type="SUPFAM" id="SSF48179">
    <property type="entry name" value="6-phosphogluconate dehydrogenase C-terminal domain-like"/>
    <property type="match status" value="1"/>
</dbReference>
<dbReference type="InterPro" id="IPR013332">
    <property type="entry name" value="KPR_N"/>
</dbReference>
<dbReference type="Gene3D" id="1.10.1040.10">
    <property type="entry name" value="N-(1-d-carboxylethyl)-l-norvaline Dehydrogenase, domain 2"/>
    <property type="match status" value="1"/>
</dbReference>
<comment type="caution">
    <text evidence="14">The sequence shown here is derived from an EMBL/GenBank/DDBJ whole genome shotgun (WGS) entry which is preliminary data.</text>
</comment>
<comment type="function">
    <text evidence="1 11">Catalyzes the NADPH-dependent reduction of ketopantoate into pantoic acid.</text>
</comment>
<dbReference type="GO" id="GO:0005737">
    <property type="term" value="C:cytoplasm"/>
    <property type="evidence" value="ECO:0007669"/>
    <property type="project" value="TreeGrafter"/>
</dbReference>
<keyword evidence="8 11" id="KW-0560">Oxidoreductase</keyword>
<protein>
    <recommendedName>
        <fullName evidence="5 11">2-dehydropantoate 2-reductase</fullName>
        <ecNumber evidence="4 11">1.1.1.169</ecNumber>
    </recommendedName>
    <alternativeName>
        <fullName evidence="9 11">Ketopantoate reductase</fullName>
    </alternativeName>
</protein>
<evidence type="ECO:0000256" key="9">
    <source>
        <dbReference type="ARBA" id="ARBA00032024"/>
    </source>
</evidence>
<evidence type="ECO:0000313" key="14">
    <source>
        <dbReference type="EMBL" id="HJB13335.1"/>
    </source>
</evidence>
<organism evidence="14 15">
    <name type="scientific">Candidatus Oscillibacter excrementigallinarum</name>
    <dbReference type="NCBI Taxonomy" id="2838716"/>
    <lineage>
        <taxon>Bacteria</taxon>
        <taxon>Bacillati</taxon>
        <taxon>Bacillota</taxon>
        <taxon>Clostridia</taxon>
        <taxon>Eubacteriales</taxon>
        <taxon>Oscillospiraceae</taxon>
        <taxon>Oscillibacter</taxon>
    </lineage>
</organism>
<feature type="domain" description="Ketopantoate reductase C-terminal" evidence="13">
    <location>
        <begin position="178"/>
        <end position="302"/>
    </location>
</feature>
<evidence type="ECO:0000256" key="3">
    <source>
        <dbReference type="ARBA" id="ARBA00007870"/>
    </source>
</evidence>
<sequence>MKPIQTVGVIGLGSLGVLYATLFTKALGRERVLVLADSGRIARYREEGVWCNGELCDFHYVDAAARAEPVDLLLFAVKFGGLRDAIETCRHLVGADTLLLSVLNGIASEEILADAFGPEHVVGCVAEKMAAKKEGNHVTCGPWGELAVGVPAGEDPARLHRLTAFFDAIRFPYALPADILVHQWSKLLCNTGCNQAAMVFQCGYSLLQKPGTPRDTMIGAMREVAAVANAEGVPLSERDVTAWVDIIDHLPPDGEPSMRQDGKNHRRSEVELFAGTIRRLAAKHGISVPVNDWLYDRVQEMERSY</sequence>
<dbReference type="Proteomes" id="UP000823824">
    <property type="component" value="Unassembled WGS sequence"/>
</dbReference>
<dbReference type="InterPro" id="IPR008927">
    <property type="entry name" value="6-PGluconate_DH-like_C_sf"/>
</dbReference>
<evidence type="ECO:0000256" key="2">
    <source>
        <dbReference type="ARBA" id="ARBA00004994"/>
    </source>
</evidence>
<evidence type="ECO:0000256" key="7">
    <source>
        <dbReference type="ARBA" id="ARBA00022857"/>
    </source>
</evidence>
<evidence type="ECO:0000256" key="8">
    <source>
        <dbReference type="ARBA" id="ARBA00023002"/>
    </source>
</evidence>
<dbReference type="Gene3D" id="3.40.50.720">
    <property type="entry name" value="NAD(P)-binding Rossmann-like Domain"/>
    <property type="match status" value="1"/>
</dbReference>
<dbReference type="GO" id="GO:0008677">
    <property type="term" value="F:2-dehydropantoate 2-reductase activity"/>
    <property type="evidence" value="ECO:0007669"/>
    <property type="project" value="UniProtKB-EC"/>
</dbReference>
<dbReference type="NCBIfam" id="TIGR00745">
    <property type="entry name" value="apbA_panE"/>
    <property type="match status" value="1"/>
</dbReference>
<keyword evidence="7 11" id="KW-0521">NADP</keyword>
<comment type="catalytic activity">
    <reaction evidence="10 11">
        <text>(R)-pantoate + NADP(+) = 2-dehydropantoate + NADPH + H(+)</text>
        <dbReference type="Rhea" id="RHEA:16233"/>
        <dbReference type="ChEBI" id="CHEBI:11561"/>
        <dbReference type="ChEBI" id="CHEBI:15378"/>
        <dbReference type="ChEBI" id="CHEBI:15980"/>
        <dbReference type="ChEBI" id="CHEBI:57783"/>
        <dbReference type="ChEBI" id="CHEBI:58349"/>
        <dbReference type="EC" id="1.1.1.169"/>
    </reaction>
</comment>
<dbReference type="InterPro" id="IPR036291">
    <property type="entry name" value="NAD(P)-bd_dom_sf"/>
</dbReference>
<dbReference type="InterPro" id="IPR003710">
    <property type="entry name" value="ApbA"/>
</dbReference>
<dbReference type="GO" id="GO:0050661">
    <property type="term" value="F:NADP binding"/>
    <property type="evidence" value="ECO:0007669"/>
    <property type="project" value="TreeGrafter"/>
</dbReference>
<dbReference type="InterPro" id="IPR013328">
    <property type="entry name" value="6PGD_dom2"/>
</dbReference>
<evidence type="ECO:0000256" key="6">
    <source>
        <dbReference type="ARBA" id="ARBA00022655"/>
    </source>
</evidence>
<gene>
    <name evidence="14" type="ORF">H9787_06450</name>
</gene>
<evidence type="ECO:0000256" key="1">
    <source>
        <dbReference type="ARBA" id="ARBA00002919"/>
    </source>
</evidence>
<keyword evidence="6 11" id="KW-0566">Pantothenate biosynthesis</keyword>
<dbReference type="EC" id="1.1.1.169" evidence="4 11"/>
<evidence type="ECO:0000313" key="15">
    <source>
        <dbReference type="Proteomes" id="UP000823824"/>
    </source>
</evidence>
<evidence type="ECO:0000256" key="11">
    <source>
        <dbReference type="RuleBase" id="RU362068"/>
    </source>
</evidence>
<proteinExistence type="inferred from homology"/>
<name>A0A9D2LIV5_9FIRM</name>
<evidence type="ECO:0000256" key="4">
    <source>
        <dbReference type="ARBA" id="ARBA00013014"/>
    </source>
</evidence>
<reference evidence="14" key="2">
    <citation type="submission" date="2021-04" db="EMBL/GenBank/DDBJ databases">
        <authorList>
            <person name="Gilroy R."/>
        </authorList>
    </citation>
    <scope>NUCLEOTIDE SEQUENCE</scope>
    <source>
        <strain evidence="14">ChiBcec18-1249</strain>
    </source>
</reference>
<dbReference type="SUPFAM" id="SSF51735">
    <property type="entry name" value="NAD(P)-binding Rossmann-fold domains"/>
    <property type="match status" value="1"/>
</dbReference>
<evidence type="ECO:0000259" key="13">
    <source>
        <dbReference type="Pfam" id="PF08546"/>
    </source>
</evidence>
<dbReference type="InterPro" id="IPR013752">
    <property type="entry name" value="KPA_reductase"/>
</dbReference>
<dbReference type="PANTHER" id="PTHR43765">
    <property type="entry name" value="2-DEHYDROPANTOATE 2-REDUCTASE-RELATED"/>
    <property type="match status" value="1"/>
</dbReference>
<dbReference type="InterPro" id="IPR050838">
    <property type="entry name" value="Ketopantoate_reductase"/>
</dbReference>
<dbReference type="AlphaFoldDB" id="A0A9D2LIV5"/>
<dbReference type="Pfam" id="PF02558">
    <property type="entry name" value="ApbA"/>
    <property type="match status" value="1"/>
</dbReference>
<comment type="similarity">
    <text evidence="3 11">Belongs to the ketopantoate reductase family.</text>
</comment>
<dbReference type="EMBL" id="DWZJ01000053">
    <property type="protein sequence ID" value="HJB13335.1"/>
    <property type="molecule type" value="Genomic_DNA"/>
</dbReference>